<gene>
    <name evidence="1" type="ORF">SVUK_LOCUS6799</name>
</gene>
<proteinExistence type="predicted"/>
<accession>A0A3P7IF16</accession>
<name>A0A3P7IF16_STRVU</name>
<feature type="non-terminal residue" evidence="1">
    <location>
        <position position="1"/>
    </location>
</feature>
<dbReference type="Proteomes" id="UP000270094">
    <property type="component" value="Unassembled WGS sequence"/>
</dbReference>
<protein>
    <submittedName>
        <fullName evidence="1">Uncharacterized protein</fullName>
    </submittedName>
</protein>
<dbReference type="AlphaFoldDB" id="A0A3P7IF16"/>
<keyword evidence="2" id="KW-1185">Reference proteome</keyword>
<evidence type="ECO:0000313" key="1">
    <source>
        <dbReference type="EMBL" id="VDM71801.1"/>
    </source>
</evidence>
<evidence type="ECO:0000313" key="2">
    <source>
        <dbReference type="Proteomes" id="UP000270094"/>
    </source>
</evidence>
<sequence length="117" mass="12755">AQLAELLQHKSELFYRKFGGGGGLRVCATRPSTSAAKISGTLITHLHEHSDKVTQSVFSLIRTNHYPVSSVGWASNEILAMAVGDGHVIWTDIGEGDIRVVTKVCFVSCKIVILYEQ</sequence>
<dbReference type="OrthoDB" id="242910at2759"/>
<dbReference type="EMBL" id="UYYB01022153">
    <property type="protein sequence ID" value="VDM71801.1"/>
    <property type="molecule type" value="Genomic_DNA"/>
</dbReference>
<reference evidence="1 2" key="1">
    <citation type="submission" date="2018-11" db="EMBL/GenBank/DDBJ databases">
        <authorList>
            <consortium name="Pathogen Informatics"/>
        </authorList>
    </citation>
    <scope>NUCLEOTIDE SEQUENCE [LARGE SCALE GENOMIC DNA]</scope>
</reference>
<organism evidence="1 2">
    <name type="scientific">Strongylus vulgaris</name>
    <name type="common">Blood worm</name>
    <dbReference type="NCBI Taxonomy" id="40348"/>
    <lineage>
        <taxon>Eukaryota</taxon>
        <taxon>Metazoa</taxon>
        <taxon>Ecdysozoa</taxon>
        <taxon>Nematoda</taxon>
        <taxon>Chromadorea</taxon>
        <taxon>Rhabditida</taxon>
        <taxon>Rhabditina</taxon>
        <taxon>Rhabditomorpha</taxon>
        <taxon>Strongyloidea</taxon>
        <taxon>Strongylidae</taxon>
        <taxon>Strongylus</taxon>
    </lineage>
</organism>